<proteinExistence type="predicted"/>
<dbReference type="AlphaFoldDB" id="A0A2T4GKH1"/>
<protein>
    <submittedName>
        <fullName evidence="1">Uncharacterized protein</fullName>
    </submittedName>
</protein>
<evidence type="ECO:0000313" key="2">
    <source>
        <dbReference type="Proteomes" id="UP000241587"/>
    </source>
</evidence>
<gene>
    <name evidence="1" type="ORF">FCULG_00000958</name>
</gene>
<accession>A0A2T4GKH1</accession>
<dbReference type="OMA" id="SEWFLTV"/>
<dbReference type="EMBL" id="PVEM01000012">
    <property type="protein sequence ID" value="PTD04062.1"/>
    <property type="molecule type" value="Genomic_DNA"/>
</dbReference>
<dbReference type="OrthoDB" id="10372442at2759"/>
<reference evidence="1 2" key="1">
    <citation type="submission" date="2018-02" db="EMBL/GenBank/DDBJ databases">
        <title>Fusarium culmorum secondary metabolites in fungal-bacterial-plant interactions.</title>
        <authorList>
            <person name="Schmidt R."/>
        </authorList>
    </citation>
    <scope>NUCLEOTIDE SEQUENCE [LARGE SCALE GENOMIC DNA]</scope>
    <source>
        <strain evidence="1 2">PV</strain>
    </source>
</reference>
<sequence length="282" mass="31238">MPPLPCLAHPTSLVDGLLLLQHVGLQVAVASCSRNKLSDSGQGRYGAVGSGQPTTYLTLLCLLLSFSTTSILTVVDLRSRLRLMVKSRLHMTTHLLQAPHSALTYVRTYCLLHGIRQHCTALPLQLSLPLLLPLLGDSAWTSPAGLHVLSKAPPRRDPDRFSNQALNRHARDTIDAVDEESRSAAIYFDKLLSEWFLTVSFGPLRTIPAVDFWRMENGEGESIESATWQLLTLLVRAYSERDVHTSKLQNPPWEKLKSLGSQRSCTEFKSPIFSLDFEPAAG</sequence>
<keyword evidence="2" id="KW-1185">Reference proteome</keyword>
<evidence type="ECO:0000313" key="1">
    <source>
        <dbReference type="EMBL" id="PTD04062.1"/>
    </source>
</evidence>
<dbReference type="Proteomes" id="UP000241587">
    <property type="component" value="Unassembled WGS sequence"/>
</dbReference>
<comment type="caution">
    <text evidence="1">The sequence shown here is derived from an EMBL/GenBank/DDBJ whole genome shotgun (WGS) entry which is preliminary data.</text>
</comment>
<name>A0A2T4GKH1_FUSCU</name>
<organism evidence="1 2">
    <name type="scientific">Fusarium culmorum</name>
    <dbReference type="NCBI Taxonomy" id="5516"/>
    <lineage>
        <taxon>Eukaryota</taxon>
        <taxon>Fungi</taxon>
        <taxon>Dikarya</taxon>
        <taxon>Ascomycota</taxon>
        <taxon>Pezizomycotina</taxon>
        <taxon>Sordariomycetes</taxon>
        <taxon>Hypocreomycetidae</taxon>
        <taxon>Hypocreales</taxon>
        <taxon>Nectriaceae</taxon>
        <taxon>Fusarium</taxon>
    </lineage>
</organism>